<evidence type="ECO:0000313" key="5">
    <source>
        <dbReference type="EMBL" id="KGB39008.1"/>
    </source>
</evidence>
<dbReference type="GO" id="GO:0000812">
    <property type="term" value="C:Swr1 complex"/>
    <property type="evidence" value="ECO:0007669"/>
    <property type="project" value="TreeGrafter"/>
</dbReference>
<sequence length="189" mass="21114">MSLSEDESTSDEEYIPPVKASKLEEDSESEYSDESESGDSDCISGKIIPSLDLALDSLTSQSSKKRPAKRVIQAVSNSNRTKGLGVSHNKTSTETIPLKPKAPSLGLGLTNALQNLKSTINSLPKLSTLEKSRLDWKQYVQKESLEDDLKAHNKGKEGYLERQAFFNRANEREYQYERQLRKSASSRKT</sequence>
<dbReference type="InterPro" id="IPR011421">
    <property type="entry name" value="BCNT-C"/>
</dbReference>
<evidence type="ECO:0000256" key="2">
    <source>
        <dbReference type="ARBA" id="ARBA00030244"/>
    </source>
</evidence>
<dbReference type="PROSITE" id="PS51279">
    <property type="entry name" value="BCNT_C"/>
    <property type="match status" value="1"/>
</dbReference>
<feature type="region of interest" description="Disordered" evidence="3">
    <location>
        <begin position="58"/>
        <end position="99"/>
    </location>
</feature>
<dbReference type="AlphaFoldDB" id="A0A095C9M0"/>
<dbReference type="EMBL" id="KL251116">
    <property type="protein sequence ID" value="KGB39008.1"/>
    <property type="molecule type" value="Genomic_DNA"/>
</dbReference>
<dbReference type="PANTHER" id="PTHR48407:SF1">
    <property type="entry name" value="CRANIOFACIAL DEVELOPMENT PROTEIN 1"/>
    <property type="match status" value="1"/>
</dbReference>
<feature type="domain" description="BCNT-C" evidence="4">
    <location>
        <begin position="107"/>
        <end position="187"/>
    </location>
</feature>
<evidence type="ECO:0000259" key="4">
    <source>
        <dbReference type="PROSITE" id="PS51279"/>
    </source>
</evidence>
<dbReference type="PANTHER" id="PTHR48407">
    <property type="entry name" value="CRANIOFACIAL DEVELOPMENT PROTEIN 1"/>
    <property type="match status" value="1"/>
</dbReference>
<proteinExistence type="predicted"/>
<dbReference type="STRING" id="6185.A0A095C9M0"/>
<accession>A0A095C9M0</accession>
<feature type="region of interest" description="Disordered" evidence="3">
    <location>
        <begin position="1"/>
        <end position="44"/>
    </location>
</feature>
<feature type="compositionally biased region" description="Acidic residues" evidence="3">
    <location>
        <begin position="25"/>
        <end position="39"/>
    </location>
</feature>
<name>A0A095C9M0_SCHHA</name>
<protein>
    <recommendedName>
        <fullName evidence="1">Craniofacial development protein 1</fullName>
    </recommendedName>
    <alternativeName>
        <fullName evidence="2">Bucentaur</fullName>
    </alternativeName>
</protein>
<feature type="compositionally biased region" description="Acidic residues" evidence="3">
    <location>
        <begin position="1"/>
        <end position="14"/>
    </location>
</feature>
<reference evidence="5" key="1">
    <citation type="journal article" date="2012" name="Nat. Genet.">
        <title>Whole-genome sequence of Schistosoma haematobium.</title>
        <authorList>
            <person name="Young N.D."/>
            <person name="Jex A.R."/>
            <person name="Li B."/>
            <person name="Liu S."/>
            <person name="Yang L."/>
            <person name="Xiong Z."/>
            <person name="Li Y."/>
            <person name="Cantacessi C."/>
            <person name="Hall R.S."/>
            <person name="Xu X."/>
            <person name="Chen F."/>
            <person name="Wu X."/>
            <person name="Zerlotini A."/>
            <person name="Oliveira G."/>
            <person name="Hofmann A."/>
            <person name="Zhang G."/>
            <person name="Fang X."/>
            <person name="Kang Y."/>
            <person name="Campbell B.E."/>
            <person name="Loukas A."/>
            <person name="Ranganathan S."/>
            <person name="Rollinson D."/>
            <person name="Rinaldi G."/>
            <person name="Brindley P.J."/>
            <person name="Yang H."/>
            <person name="Wang J."/>
            <person name="Wang J."/>
            <person name="Gasser R.B."/>
        </authorList>
    </citation>
    <scope>NUCLEOTIDE SEQUENCE [LARGE SCALE GENOMIC DNA]</scope>
</reference>
<organism evidence="5">
    <name type="scientific">Schistosoma haematobium</name>
    <name type="common">Blood fluke</name>
    <dbReference type="NCBI Taxonomy" id="6185"/>
    <lineage>
        <taxon>Eukaryota</taxon>
        <taxon>Metazoa</taxon>
        <taxon>Spiralia</taxon>
        <taxon>Lophotrochozoa</taxon>
        <taxon>Platyhelminthes</taxon>
        <taxon>Trematoda</taxon>
        <taxon>Digenea</taxon>
        <taxon>Strigeidida</taxon>
        <taxon>Schistosomatoidea</taxon>
        <taxon>Schistosomatidae</taxon>
        <taxon>Schistosoma</taxon>
    </lineage>
</organism>
<evidence type="ECO:0000256" key="1">
    <source>
        <dbReference type="ARBA" id="ARBA00019033"/>
    </source>
</evidence>
<dbReference type="Pfam" id="PF07572">
    <property type="entry name" value="BCNT"/>
    <property type="match status" value="1"/>
</dbReference>
<dbReference type="InterPro" id="IPR027124">
    <property type="entry name" value="Swc5/CFDP1/2"/>
</dbReference>
<evidence type="ECO:0000256" key="3">
    <source>
        <dbReference type="SAM" id="MobiDB-lite"/>
    </source>
</evidence>
<gene>
    <name evidence="5" type="ORF">MS3_07421</name>
</gene>